<dbReference type="Pfam" id="PF14420">
    <property type="entry name" value="Clr5"/>
    <property type="match status" value="1"/>
</dbReference>
<dbReference type="SUPFAM" id="SSF48403">
    <property type="entry name" value="Ankyrin repeat"/>
    <property type="match status" value="1"/>
</dbReference>
<dbReference type="EMBL" id="KV750637">
    <property type="protein sequence ID" value="OCL04001.1"/>
    <property type="molecule type" value="Genomic_DNA"/>
</dbReference>
<evidence type="ECO:0000256" key="2">
    <source>
        <dbReference type="ARBA" id="ARBA00023043"/>
    </source>
</evidence>
<keyword evidence="2" id="KW-0040">ANK repeat</keyword>
<dbReference type="InterPro" id="IPR051637">
    <property type="entry name" value="Ank_repeat_dom-contain_49"/>
</dbReference>
<keyword evidence="6" id="KW-1185">Reference proteome</keyword>
<protein>
    <recommendedName>
        <fullName evidence="4">Clr5 domain-containing protein</fullName>
    </recommendedName>
</protein>
<reference evidence="5 6" key="1">
    <citation type="journal article" date="2016" name="Nat. Commun.">
        <title>Ectomycorrhizal ecology is imprinted in the genome of the dominant symbiotic fungus Cenococcum geophilum.</title>
        <authorList>
            <consortium name="DOE Joint Genome Institute"/>
            <person name="Peter M."/>
            <person name="Kohler A."/>
            <person name="Ohm R.A."/>
            <person name="Kuo A."/>
            <person name="Krutzmann J."/>
            <person name="Morin E."/>
            <person name="Arend M."/>
            <person name="Barry K.W."/>
            <person name="Binder M."/>
            <person name="Choi C."/>
            <person name="Clum A."/>
            <person name="Copeland A."/>
            <person name="Grisel N."/>
            <person name="Haridas S."/>
            <person name="Kipfer T."/>
            <person name="LaButti K."/>
            <person name="Lindquist E."/>
            <person name="Lipzen A."/>
            <person name="Maire R."/>
            <person name="Meier B."/>
            <person name="Mihaltcheva S."/>
            <person name="Molinier V."/>
            <person name="Murat C."/>
            <person name="Poggeler S."/>
            <person name="Quandt C.A."/>
            <person name="Sperisen C."/>
            <person name="Tritt A."/>
            <person name="Tisserant E."/>
            <person name="Crous P.W."/>
            <person name="Henrissat B."/>
            <person name="Nehls U."/>
            <person name="Egli S."/>
            <person name="Spatafora J.W."/>
            <person name="Grigoriev I.V."/>
            <person name="Martin F.M."/>
        </authorList>
    </citation>
    <scope>NUCLEOTIDE SEQUENCE [LARGE SCALE GENOMIC DNA]</scope>
    <source>
        <strain evidence="5 6">CBS 207.34</strain>
    </source>
</reference>
<dbReference type="SMART" id="SM00248">
    <property type="entry name" value="ANK"/>
    <property type="match status" value="4"/>
</dbReference>
<feature type="domain" description="Clr5" evidence="4">
    <location>
        <begin position="1"/>
        <end position="53"/>
    </location>
</feature>
<evidence type="ECO:0000313" key="6">
    <source>
        <dbReference type="Proteomes" id="UP000250140"/>
    </source>
</evidence>
<accession>A0A8E2ESX1</accession>
<dbReference type="PANTHER" id="PTHR24180">
    <property type="entry name" value="CYCLIN-DEPENDENT KINASE INHIBITOR 2C-RELATED"/>
    <property type="match status" value="1"/>
</dbReference>
<organism evidence="5 6">
    <name type="scientific">Glonium stellatum</name>
    <dbReference type="NCBI Taxonomy" id="574774"/>
    <lineage>
        <taxon>Eukaryota</taxon>
        <taxon>Fungi</taxon>
        <taxon>Dikarya</taxon>
        <taxon>Ascomycota</taxon>
        <taxon>Pezizomycotina</taxon>
        <taxon>Dothideomycetes</taxon>
        <taxon>Pleosporomycetidae</taxon>
        <taxon>Gloniales</taxon>
        <taxon>Gloniaceae</taxon>
        <taxon>Glonium</taxon>
    </lineage>
</organism>
<evidence type="ECO:0000313" key="5">
    <source>
        <dbReference type="EMBL" id="OCL04001.1"/>
    </source>
</evidence>
<name>A0A8E2ESX1_9PEZI</name>
<dbReference type="OrthoDB" id="3896584at2759"/>
<dbReference type="PANTHER" id="PTHR24180:SF45">
    <property type="entry name" value="POLY [ADP-RIBOSE] POLYMERASE TANKYRASE"/>
    <property type="match status" value="1"/>
</dbReference>
<evidence type="ECO:0000256" key="3">
    <source>
        <dbReference type="SAM" id="MobiDB-lite"/>
    </source>
</evidence>
<dbReference type="InterPro" id="IPR025676">
    <property type="entry name" value="Clr5_dom"/>
</dbReference>
<keyword evidence="1" id="KW-0677">Repeat</keyword>
<sequence length="715" mass="80127">MTKDWDTVWQHIRDLYVVQEKPLKEVREIIRLEHGFYAHERSYRLKLHEWGFKRRTAATASTLVYLKRPSSPISGVATLQRLSSTNHISKRHRDTSPISPHTEDQSISSLSPNFRDDSARGSIFETAVSAIHKGDLSKLEELLGPPPNRLLIGPPISSPSSDFAQAHSHNIHRLLDMASSLPYADVVRLLIKYEVAPTYSLESHHSSALLNAIQNDRPMNVDVLLSAGASAKGTAEGYIPLQHAVSYLVSPSIFQMLLGHGANINTFCLEDGIAQSMFQIFLHNRSSLLRPLKKHGYVEKVLKVLLEFRADISAVDYQGRRPFEIFLDPWRSKAKWFSVMTPEERSCLALFLSNGARIQTPFQSPLCSQDTSPTFEHIILCHTDPKTVSLLINHVDTGPGGNGSNVLNELLKSCSDKSTSSELNACIIQKILEKGADPNGLDDEGHSPLINLLSSRKNIQIYNYICCLNMLLGNGADPRRVDSKGQYPLDFIIHNFDTRDPLRLQLAELLLLSYTRQSGDWTEPYFPITPNWLDYIEGSNFWNDAHANQSEELSEFFTRATLSVSTKMFLDHETSIIPSLISNLDVLEALKIRKASRLPDYEISQDYTICLLEMYKSSFTDTWPAKGSLTGPTRQPGAPPQLATNKSLALPDASIRMGEDFWLSAVVPATLQQNPLKPPPPGPIQSGIFQEIDQAYMCPICPQFPGVILEGWQYR</sequence>
<proteinExistence type="predicted"/>
<dbReference type="AlphaFoldDB" id="A0A8E2ESX1"/>
<feature type="region of interest" description="Disordered" evidence="3">
    <location>
        <begin position="84"/>
        <end position="114"/>
    </location>
</feature>
<dbReference type="Gene3D" id="1.25.40.20">
    <property type="entry name" value="Ankyrin repeat-containing domain"/>
    <property type="match status" value="2"/>
</dbReference>
<gene>
    <name evidence="5" type="ORF">AOQ84DRAFT_381052</name>
</gene>
<dbReference type="Proteomes" id="UP000250140">
    <property type="component" value="Unassembled WGS sequence"/>
</dbReference>
<evidence type="ECO:0000256" key="1">
    <source>
        <dbReference type="ARBA" id="ARBA00022737"/>
    </source>
</evidence>
<evidence type="ECO:0000259" key="4">
    <source>
        <dbReference type="Pfam" id="PF14420"/>
    </source>
</evidence>
<dbReference type="InterPro" id="IPR036770">
    <property type="entry name" value="Ankyrin_rpt-contain_sf"/>
</dbReference>
<dbReference type="InterPro" id="IPR002110">
    <property type="entry name" value="Ankyrin_rpt"/>
</dbReference>